<gene>
    <name evidence="2" type="ORF">TIFTF001_002612</name>
</gene>
<protein>
    <submittedName>
        <fullName evidence="2">Uncharacterized protein</fullName>
    </submittedName>
</protein>
<dbReference type="AlphaFoldDB" id="A0AA87Z5P1"/>
<feature type="region of interest" description="Disordered" evidence="1">
    <location>
        <begin position="1"/>
        <end position="118"/>
    </location>
</feature>
<evidence type="ECO:0000313" key="2">
    <source>
        <dbReference type="EMBL" id="GMN29902.1"/>
    </source>
</evidence>
<evidence type="ECO:0000256" key="1">
    <source>
        <dbReference type="SAM" id="MobiDB-lite"/>
    </source>
</evidence>
<dbReference type="Proteomes" id="UP001187192">
    <property type="component" value="Unassembled WGS sequence"/>
</dbReference>
<dbReference type="EMBL" id="BTGU01000002">
    <property type="protein sequence ID" value="GMN29902.1"/>
    <property type="molecule type" value="Genomic_DNA"/>
</dbReference>
<reference evidence="2" key="1">
    <citation type="submission" date="2023-07" db="EMBL/GenBank/DDBJ databases">
        <title>draft genome sequence of fig (Ficus carica).</title>
        <authorList>
            <person name="Takahashi T."/>
            <person name="Nishimura K."/>
        </authorList>
    </citation>
    <scope>NUCLEOTIDE SEQUENCE</scope>
</reference>
<feature type="compositionally biased region" description="Basic and acidic residues" evidence="1">
    <location>
        <begin position="108"/>
        <end position="118"/>
    </location>
</feature>
<comment type="caution">
    <text evidence="2">The sequence shown here is derived from an EMBL/GenBank/DDBJ whole genome shotgun (WGS) entry which is preliminary data.</text>
</comment>
<name>A0AA87Z5P1_FICCA</name>
<evidence type="ECO:0000313" key="3">
    <source>
        <dbReference type="Proteomes" id="UP001187192"/>
    </source>
</evidence>
<organism evidence="2 3">
    <name type="scientific">Ficus carica</name>
    <name type="common">Common fig</name>
    <dbReference type="NCBI Taxonomy" id="3494"/>
    <lineage>
        <taxon>Eukaryota</taxon>
        <taxon>Viridiplantae</taxon>
        <taxon>Streptophyta</taxon>
        <taxon>Embryophyta</taxon>
        <taxon>Tracheophyta</taxon>
        <taxon>Spermatophyta</taxon>
        <taxon>Magnoliopsida</taxon>
        <taxon>eudicotyledons</taxon>
        <taxon>Gunneridae</taxon>
        <taxon>Pentapetalae</taxon>
        <taxon>rosids</taxon>
        <taxon>fabids</taxon>
        <taxon>Rosales</taxon>
        <taxon>Moraceae</taxon>
        <taxon>Ficeae</taxon>
        <taxon>Ficus</taxon>
    </lineage>
</organism>
<proteinExistence type="predicted"/>
<sequence length="156" mass="16469">MAAAQRGGGKEEGREGDDGARRERGREGGKEMATPGGGGWLWANLHCGGSQNSDRTSHAGEKRGGRKGGRQPPAPTLASTFDLGGWGGGGKEGEEKKLEPIAAVVNNSDDRPPSRRESRCLHQIPHTSPLAALHRLSSSEFLLRLATGGREPARKT</sequence>
<feature type="compositionally biased region" description="Basic and acidic residues" evidence="1">
    <location>
        <begin position="8"/>
        <end position="30"/>
    </location>
</feature>
<keyword evidence="3" id="KW-1185">Reference proteome</keyword>
<accession>A0AA87Z5P1</accession>